<proteinExistence type="predicted"/>
<dbReference type="GO" id="GO:0005829">
    <property type="term" value="C:cytosol"/>
    <property type="evidence" value="ECO:0007669"/>
    <property type="project" value="TreeGrafter"/>
</dbReference>
<dbReference type="SFLD" id="SFLDS00003">
    <property type="entry name" value="Haloacid_Dehalogenase"/>
    <property type="match status" value="1"/>
</dbReference>
<dbReference type="GO" id="GO:0006281">
    <property type="term" value="P:DNA repair"/>
    <property type="evidence" value="ECO:0007669"/>
    <property type="project" value="TreeGrafter"/>
</dbReference>
<dbReference type="OrthoDB" id="9782449at2"/>
<dbReference type="NCBIfam" id="TIGR01549">
    <property type="entry name" value="HAD-SF-IA-v1"/>
    <property type="match status" value="1"/>
</dbReference>
<dbReference type="Gene3D" id="3.40.50.1000">
    <property type="entry name" value="HAD superfamily/HAD-like"/>
    <property type="match status" value="1"/>
</dbReference>
<dbReference type="GO" id="GO:0008967">
    <property type="term" value="F:phosphoglycolate phosphatase activity"/>
    <property type="evidence" value="ECO:0007669"/>
    <property type="project" value="TreeGrafter"/>
</dbReference>
<dbReference type="AlphaFoldDB" id="A0A1T4R4D1"/>
<dbReference type="SFLD" id="SFLDG01135">
    <property type="entry name" value="C1.5.6:_HAD__Beta-PGM__Phospha"/>
    <property type="match status" value="1"/>
</dbReference>
<name>A0A1T4R4D1_9GAMM</name>
<dbReference type="SUPFAM" id="SSF56784">
    <property type="entry name" value="HAD-like"/>
    <property type="match status" value="1"/>
</dbReference>
<dbReference type="PANTHER" id="PTHR43434:SF24">
    <property type="entry name" value="HYDROLASE-RELATED"/>
    <property type="match status" value="1"/>
</dbReference>
<comment type="caution">
    <text evidence="1">The sequence shown here is derived from an EMBL/GenBank/DDBJ whole genome shotgun (WGS) entry which is preliminary data.</text>
</comment>
<protein>
    <submittedName>
        <fullName evidence="1">HAD family hydrolase</fullName>
    </submittedName>
</protein>
<dbReference type="InterPro" id="IPR036412">
    <property type="entry name" value="HAD-like_sf"/>
</dbReference>
<dbReference type="InterPro" id="IPR023198">
    <property type="entry name" value="PGP-like_dom2"/>
</dbReference>
<dbReference type="STRING" id="64969.SAMN02745127_02135"/>
<dbReference type="EMBL" id="MTSM01000011">
    <property type="protein sequence ID" value="OPX55265.1"/>
    <property type="molecule type" value="Genomic_DNA"/>
</dbReference>
<dbReference type="PANTHER" id="PTHR43434">
    <property type="entry name" value="PHOSPHOGLYCOLATE PHOSPHATASE"/>
    <property type="match status" value="1"/>
</dbReference>
<keyword evidence="2" id="KW-1185">Reference proteome</keyword>
<dbReference type="RefSeq" id="WP_078745717.1">
    <property type="nucleotide sequence ID" value="NZ_FUXG01000014.1"/>
</dbReference>
<dbReference type="InterPro" id="IPR023214">
    <property type="entry name" value="HAD_sf"/>
</dbReference>
<keyword evidence="1" id="KW-0378">Hydrolase</keyword>
<sequence>MKYSLVIFDWDGTLIDSEARIIASMQAAGRDVQWPDPLSDEAVRNIIGLGLPEAIRELCPGISGDLVEQVRQRYSHHFLEVSELGMPLFEGVLEGLQRLKDAGCTLAVATGKSRRGLDRGFRDTGLGRMFRTSRCADETKSKPDPLMLNELLKETGFSVHEAVMVGDTEFDLGMAENAGMDRIAVTYGAHHPDRLKVYQPIYTAHKFMDLIDWILASAANANSTINGVKS</sequence>
<gene>
    <name evidence="1" type="ORF">BTE48_10055</name>
</gene>
<dbReference type="Gene3D" id="1.10.150.240">
    <property type="entry name" value="Putative phosphatase, domain 2"/>
    <property type="match status" value="1"/>
</dbReference>
<dbReference type="InterPro" id="IPR050155">
    <property type="entry name" value="HAD-like_hydrolase_sf"/>
</dbReference>
<dbReference type="Pfam" id="PF13419">
    <property type="entry name" value="HAD_2"/>
    <property type="match status" value="1"/>
</dbReference>
<accession>A0A1T4R4D1</accession>
<dbReference type="InterPro" id="IPR006439">
    <property type="entry name" value="HAD-SF_hydro_IA"/>
</dbReference>
<evidence type="ECO:0000313" key="2">
    <source>
        <dbReference type="Proteomes" id="UP000191418"/>
    </source>
</evidence>
<organism evidence="1 2">
    <name type="scientific">Oceanospirillum multiglobuliferum</name>
    <dbReference type="NCBI Taxonomy" id="64969"/>
    <lineage>
        <taxon>Bacteria</taxon>
        <taxon>Pseudomonadati</taxon>
        <taxon>Pseudomonadota</taxon>
        <taxon>Gammaproteobacteria</taxon>
        <taxon>Oceanospirillales</taxon>
        <taxon>Oceanospirillaceae</taxon>
        <taxon>Oceanospirillum</taxon>
    </lineage>
</organism>
<dbReference type="SFLD" id="SFLDG01129">
    <property type="entry name" value="C1.5:_HAD__Beta-PGM__Phosphata"/>
    <property type="match status" value="1"/>
</dbReference>
<dbReference type="Proteomes" id="UP000191418">
    <property type="component" value="Unassembled WGS sequence"/>
</dbReference>
<dbReference type="InterPro" id="IPR041492">
    <property type="entry name" value="HAD_2"/>
</dbReference>
<reference evidence="1 2" key="1">
    <citation type="submission" date="2017-01" db="EMBL/GenBank/DDBJ databases">
        <title>Genome Sequencing of a Marine Spirillum, Oceanospirillum multiglobuliferum ATCC 33336, from Japan.</title>
        <authorList>
            <person name="Carney J.G."/>
            <person name="Trachtenberg A.M."/>
            <person name="Rheaume B.A."/>
            <person name="Linnane J.D."/>
            <person name="Pitts N.L."/>
            <person name="Mykles D.L."/>
            <person name="Maclea K.S."/>
        </authorList>
    </citation>
    <scope>NUCLEOTIDE SEQUENCE [LARGE SCALE GENOMIC DNA]</scope>
    <source>
        <strain evidence="1 2">ATCC 33336</strain>
    </source>
</reference>
<evidence type="ECO:0000313" key="1">
    <source>
        <dbReference type="EMBL" id="OPX55265.1"/>
    </source>
</evidence>